<feature type="region of interest" description="Disordered" evidence="1">
    <location>
        <begin position="37"/>
        <end position="78"/>
    </location>
</feature>
<keyword evidence="3" id="KW-1185">Reference proteome</keyword>
<dbReference type="AlphaFoldDB" id="A0A2A6CTT1"/>
<feature type="compositionally biased region" description="Basic and acidic residues" evidence="1">
    <location>
        <begin position="49"/>
        <end position="78"/>
    </location>
</feature>
<reference evidence="2" key="2">
    <citation type="submission" date="2022-06" db="UniProtKB">
        <authorList>
            <consortium name="EnsemblMetazoa"/>
        </authorList>
    </citation>
    <scope>IDENTIFICATION</scope>
    <source>
        <strain evidence="2">PS312</strain>
    </source>
</reference>
<protein>
    <submittedName>
        <fullName evidence="2">Uncharacterized protein</fullName>
    </submittedName>
</protein>
<sequence>MTAVLLSPLFSPREENPRVVPNPLIPKESRIRRRDSPIFDVVDVEPPESTERGRGQLEREEKEKVKPDAHIQSKTEQRQKAEIGRNLWLLELE</sequence>
<accession>A0A8R1V331</accession>
<evidence type="ECO:0000256" key="1">
    <source>
        <dbReference type="SAM" id="MobiDB-lite"/>
    </source>
</evidence>
<reference evidence="3" key="1">
    <citation type="journal article" date="2008" name="Nat. Genet.">
        <title>The Pristionchus pacificus genome provides a unique perspective on nematode lifestyle and parasitism.</title>
        <authorList>
            <person name="Dieterich C."/>
            <person name="Clifton S.W."/>
            <person name="Schuster L.N."/>
            <person name="Chinwalla A."/>
            <person name="Delehaunty K."/>
            <person name="Dinkelacker I."/>
            <person name="Fulton L."/>
            <person name="Fulton R."/>
            <person name="Godfrey J."/>
            <person name="Minx P."/>
            <person name="Mitreva M."/>
            <person name="Roeseler W."/>
            <person name="Tian H."/>
            <person name="Witte H."/>
            <person name="Yang S.P."/>
            <person name="Wilson R.K."/>
            <person name="Sommer R.J."/>
        </authorList>
    </citation>
    <scope>NUCLEOTIDE SEQUENCE [LARGE SCALE GENOMIC DNA]</scope>
    <source>
        <strain evidence="3">PS312</strain>
    </source>
</reference>
<organism evidence="2 3">
    <name type="scientific">Pristionchus pacificus</name>
    <name type="common">Parasitic nematode worm</name>
    <dbReference type="NCBI Taxonomy" id="54126"/>
    <lineage>
        <taxon>Eukaryota</taxon>
        <taxon>Metazoa</taxon>
        <taxon>Ecdysozoa</taxon>
        <taxon>Nematoda</taxon>
        <taxon>Chromadorea</taxon>
        <taxon>Rhabditida</taxon>
        <taxon>Rhabditina</taxon>
        <taxon>Diplogasteromorpha</taxon>
        <taxon>Diplogasteroidea</taxon>
        <taxon>Neodiplogasteridae</taxon>
        <taxon>Pristionchus</taxon>
    </lineage>
</organism>
<evidence type="ECO:0000313" key="2">
    <source>
        <dbReference type="EnsemblMetazoa" id="PPA45299.1"/>
    </source>
</evidence>
<gene>
    <name evidence="2" type="primary">WBGene00283668</name>
</gene>
<evidence type="ECO:0000313" key="3">
    <source>
        <dbReference type="Proteomes" id="UP000005239"/>
    </source>
</evidence>
<accession>A0A2A6CTT1</accession>
<dbReference type="Proteomes" id="UP000005239">
    <property type="component" value="Unassembled WGS sequence"/>
</dbReference>
<name>A0A2A6CTT1_PRIPA</name>
<dbReference type="EnsemblMetazoa" id="PPA45299.1">
    <property type="protein sequence ID" value="PPA45299.1"/>
    <property type="gene ID" value="WBGene00283668"/>
</dbReference>
<proteinExistence type="predicted"/>